<dbReference type="PANTHER" id="PTHR37610:SF81">
    <property type="entry name" value="RETROTRANSPOSON COPIA-LIKE N-TERMINAL DOMAIN-CONTAINING PROTEIN"/>
    <property type="match status" value="1"/>
</dbReference>
<reference evidence="2" key="1">
    <citation type="journal article" date="2024" name="IScience">
        <title>Strigolactones Initiate the Formation of Haustorium-like Structures in Castilleja.</title>
        <authorList>
            <person name="Buerger M."/>
            <person name="Peterson D."/>
            <person name="Chory J."/>
        </authorList>
    </citation>
    <scope>NUCLEOTIDE SEQUENCE [LARGE SCALE GENOMIC DNA]</scope>
</reference>
<organism evidence="1 2">
    <name type="scientific">Castilleja foliolosa</name>
    <dbReference type="NCBI Taxonomy" id="1961234"/>
    <lineage>
        <taxon>Eukaryota</taxon>
        <taxon>Viridiplantae</taxon>
        <taxon>Streptophyta</taxon>
        <taxon>Embryophyta</taxon>
        <taxon>Tracheophyta</taxon>
        <taxon>Spermatophyta</taxon>
        <taxon>Magnoliopsida</taxon>
        <taxon>eudicotyledons</taxon>
        <taxon>Gunneridae</taxon>
        <taxon>Pentapetalae</taxon>
        <taxon>asterids</taxon>
        <taxon>lamiids</taxon>
        <taxon>Lamiales</taxon>
        <taxon>Orobanchaceae</taxon>
        <taxon>Pedicularideae</taxon>
        <taxon>Castillejinae</taxon>
        <taxon>Castilleja</taxon>
    </lineage>
</organism>
<gene>
    <name evidence="1" type="ORF">CASFOL_003386</name>
</gene>
<dbReference type="Gene3D" id="1.10.238.10">
    <property type="entry name" value="EF-hand"/>
    <property type="match status" value="1"/>
</dbReference>
<dbReference type="Proteomes" id="UP001632038">
    <property type="component" value="Unassembled WGS sequence"/>
</dbReference>
<dbReference type="PANTHER" id="PTHR37610">
    <property type="entry name" value="CCHC-TYPE DOMAIN-CONTAINING PROTEIN"/>
    <property type="match status" value="1"/>
</dbReference>
<sequence>MEQFLHRPITLLMMPRNTLGNVIAWILNAVSKAIQPSVMYSESAKEIWAYLATRFSQTNGPRIFQLRREILNLAQGLLTAVHKDYFRIVNHQELLFNDFGDRVAQLLHFELVAPVTKYLNNNVCREILIVNTHLLFPHSSSLCLERLHQVYKILEYVEWYQQENKLNPLPILLSKGVMYTSFLDLRHLCHHTIVAHQYTDADAHKWIKPPQPSREHLCEYQIRRDLLTEDEAFAFLKADSDGDYITYKGFCEALRHLNLVRHCNGLSAEEIQELWEQTDIDVNGVLAFKEFKERIWNATLSEQGLEARDDVINDTEQTIGFSVKNAVLFPTEVEKEMWPENYSLSDHARLTVVFSPVRMTCSRLTP</sequence>
<keyword evidence="2" id="KW-1185">Reference proteome</keyword>
<dbReference type="Gene3D" id="3.60.10.10">
    <property type="entry name" value="Endonuclease/exonuclease/phosphatase"/>
    <property type="match status" value="1"/>
</dbReference>
<comment type="caution">
    <text evidence="1">The sequence shown here is derived from an EMBL/GenBank/DDBJ whole genome shotgun (WGS) entry which is preliminary data.</text>
</comment>
<dbReference type="EMBL" id="JAVIJP010000005">
    <property type="protein sequence ID" value="KAL3653705.1"/>
    <property type="molecule type" value="Genomic_DNA"/>
</dbReference>
<dbReference type="AlphaFoldDB" id="A0ABD3EHC9"/>
<dbReference type="InterPro" id="IPR011992">
    <property type="entry name" value="EF-hand-dom_pair"/>
</dbReference>
<dbReference type="SUPFAM" id="SSF47473">
    <property type="entry name" value="EF-hand"/>
    <property type="match status" value="1"/>
</dbReference>
<dbReference type="SUPFAM" id="SSF56219">
    <property type="entry name" value="DNase I-like"/>
    <property type="match status" value="1"/>
</dbReference>
<evidence type="ECO:0000313" key="1">
    <source>
        <dbReference type="EMBL" id="KAL3653705.1"/>
    </source>
</evidence>
<proteinExistence type="predicted"/>
<evidence type="ECO:0000313" key="2">
    <source>
        <dbReference type="Proteomes" id="UP001632038"/>
    </source>
</evidence>
<accession>A0ABD3EHC9</accession>
<protein>
    <recommendedName>
        <fullName evidence="3">EF-hand domain-containing protein</fullName>
    </recommendedName>
</protein>
<evidence type="ECO:0008006" key="3">
    <source>
        <dbReference type="Google" id="ProtNLM"/>
    </source>
</evidence>
<name>A0ABD3EHC9_9LAMI</name>
<dbReference type="InterPro" id="IPR036691">
    <property type="entry name" value="Endo/exonu/phosph_ase_sf"/>
</dbReference>